<dbReference type="PROSITE" id="PS50056">
    <property type="entry name" value="TYR_PHOSPHATASE_2"/>
    <property type="match status" value="1"/>
</dbReference>
<feature type="region of interest" description="Disordered" evidence="2">
    <location>
        <begin position="193"/>
        <end position="221"/>
    </location>
</feature>
<dbReference type="EMBL" id="CDMZ01000267">
    <property type="protein sequence ID" value="CEM10564.1"/>
    <property type="molecule type" value="Genomic_DNA"/>
</dbReference>
<dbReference type="SUPFAM" id="SSF52799">
    <property type="entry name" value="(Phosphotyrosine protein) phosphatases II"/>
    <property type="match status" value="1"/>
</dbReference>
<dbReference type="PANTHER" id="PTHR46274">
    <property type="entry name" value="PHOSPHATIDYLINOSITOL PHOSPHATASE"/>
    <property type="match status" value="1"/>
</dbReference>
<gene>
    <name evidence="4" type="ORF">Cvel_16238</name>
</gene>
<dbReference type="AlphaFoldDB" id="A0A0G4FBQ7"/>
<organism evidence="4">
    <name type="scientific">Chromera velia CCMP2878</name>
    <dbReference type="NCBI Taxonomy" id="1169474"/>
    <lineage>
        <taxon>Eukaryota</taxon>
        <taxon>Sar</taxon>
        <taxon>Alveolata</taxon>
        <taxon>Colpodellida</taxon>
        <taxon>Chromeraceae</taxon>
        <taxon>Chromera</taxon>
    </lineage>
</organism>
<dbReference type="FunFam" id="3.90.190.10:FF:000157">
    <property type="entry name" value="Protein-tyrosine phosphatase"/>
    <property type="match status" value="1"/>
</dbReference>
<dbReference type="InterPro" id="IPR029021">
    <property type="entry name" value="Prot-tyrosine_phosphatase-like"/>
</dbReference>
<dbReference type="PhylomeDB" id="A0A0G4FBQ7"/>
<dbReference type="InterPro" id="IPR000387">
    <property type="entry name" value="Tyr_Pase_dom"/>
</dbReference>
<dbReference type="InterPro" id="IPR057023">
    <property type="entry name" value="PTP-SAK"/>
</dbReference>
<dbReference type="Gene3D" id="3.90.190.10">
    <property type="entry name" value="Protein tyrosine phosphatase superfamily"/>
    <property type="match status" value="1"/>
</dbReference>
<proteinExistence type="predicted"/>
<evidence type="ECO:0000256" key="2">
    <source>
        <dbReference type="SAM" id="MobiDB-lite"/>
    </source>
</evidence>
<evidence type="ECO:0000259" key="3">
    <source>
        <dbReference type="PROSITE" id="PS50056"/>
    </source>
</evidence>
<dbReference type="PROSITE" id="PS00383">
    <property type="entry name" value="TYR_PHOSPHATASE_1"/>
    <property type="match status" value="1"/>
</dbReference>
<evidence type="ECO:0000256" key="1">
    <source>
        <dbReference type="ARBA" id="ARBA00022801"/>
    </source>
</evidence>
<dbReference type="Pfam" id="PF22784">
    <property type="entry name" value="PTP-SAK"/>
    <property type="match status" value="1"/>
</dbReference>
<keyword evidence="1" id="KW-0378">Hydrolase</keyword>
<protein>
    <recommendedName>
        <fullName evidence="3">Tyrosine specific protein phosphatases domain-containing protein</fullName>
    </recommendedName>
</protein>
<feature type="domain" description="Tyrosine specific protein phosphatases" evidence="3">
    <location>
        <begin position="111"/>
        <end position="179"/>
    </location>
</feature>
<reference evidence="4" key="1">
    <citation type="submission" date="2014-11" db="EMBL/GenBank/DDBJ databases">
        <authorList>
            <person name="Otto D Thomas"/>
            <person name="Naeem Raeece"/>
        </authorList>
    </citation>
    <scope>NUCLEOTIDE SEQUENCE</scope>
</reference>
<dbReference type="VEuPathDB" id="CryptoDB:Cvel_16238"/>
<dbReference type="PANTHER" id="PTHR46274:SF6">
    <property type="entry name" value="TYR_PHOSPHATASE_2 DOMAIN-CONTAINING PROTEIN"/>
    <property type="match status" value="1"/>
</dbReference>
<dbReference type="GO" id="GO:0016791">
    <property type="term" value="F:phosphatase activity"/>
    <property type="evidence" value="ECO:0007669"/>
    <property type="project" value="UniProtKB-ARBA"/>
</dbReference>
<name>A0A0G4FBQ7_9ALVE</name>
<accession>A0A0G4FBQ7</accession>
<dbReference type="InterPro" id="IPR016130">
    <property type="entry name" value="Tyr_Pase_AS"/>
</dbReference>
<sequence>MVQGPPPKERSSATDPLHPAFLEIPSVEGQLGFSMCPGRNKLKMQHTWRRSLAADVTVLKEQYNVNTVVTLMQEQEIEKDVLGNLAVQVKSRDMQHIAYGIRDKWLPPSSESFSQLCHTVAAQVKEGKTVLVHCNGGKGRSAMTCACIYIVLTGASSTDALKAVRTACPDCFKNPLQQLYMWSIRSRLVVPPETAPPEETAEEPLVVPRQTTEQPSVEDES</sequence>
<evidence type="ECO:0000313" key="4">
    <source>
        <dbReference type="EMBL" id="CEM10564.1"/>
    </source>
</evidence>